<dbReference type="SUPFAM" id="SSF48264">
    <property type="entry name" value="Cytochrome P450"/>
    <property type="match status" value="1"/>
</dbReference>
<evidence type="ECO:0000256" key="4">
    <source>
        <dbReference type="ARBA" id="ARBA00022617"/>
    </source>
</evidence>
<evidence type="ECO:0008006" key="10">
    <source>
        <dbReference type="Google" id="ProtNLM"/>
    </source>
</evidence>
<evidence type="ECO:0000256" key="1">
    <source>
        <dbReference type="ARBA" id="ARBA00001971"/>
    </source>
</evidence>
<reference evidence="8" key="1">
    <citation type="submission" date="2019-10" db="EMBL/GenBank/DDBJ databases">
        <authorList>
            <person name="Zhang R."/>
            <person name="Pan Y."/>
            <person name="Wang J."/>
            <person name="Ma R."/>
            <person name="Yu S."/>
        </authorList>
    </citation>
    <scope>NUCLEOTIDE SEQUENCE</scope>
    <source>
        <strain evidence="8">LA-IB0</strain>
        <tissue evidence="8">Leaf</tissue>
    </source>
</reference>
<keyword evidence="4" id="KW-0349">Heme</keyword>
<dbReference type="InterPro" id="IPR036396">
    <property type="entry name" value="Cyt_P450_sf"/>
</dbReference>
<proteinExistence type="inferred from homology"/>
<keyword evidence="5" id="KW-0479">Metal-binding</keyword>
<evidence type="ECO:0000256" key="7">
    <source>
        <dbReference type="ARBA" id="ARBA00023004"/>
    </source>
</evidence>
<evidence type="ECO:0000313" key="9">
    <source>
        <dbReference type="Proteomes" id="UP000826271"/>
    </source>
</evidence>
<evidence type="ECO:0000256" key="5">
    <source>
        <dbReference type="ARBA" id="ARBA00022723"/>
    </source>
</evidence>
<dbReference type="AlphaFoldDB" id="A0AAV6X7D2"/>
<dbReference type="PANTHER" id="PTHR47955">
    <property type="entry name" value="CYTOCHROME P450 FAMILY 71 PROTEIN"/>
    <property type="match status" value="1"/>
</dbReference>
<dbReference type="Proteomes" id="UP000826271">
    <property type="component" value="Unassembled WGS sequence"/>
</dbReference>
<evidence type="ECO:0000256" key="2">
    <source>
        <dbReference type="ARBA" id="ARBA00004167"/>
    </source>
</evidence>
<dbReference type="Pfam" id="PF00067">
    <property type="entry name" value="p450"/>
    <property type="match status" value="1"/>
</dbReference>
<comment type="caution">
    <text evidence="8">The sequence shown here is derived from an EMBL/GenBank/DDBJ whole genome shotgun (WGS) entry which is preliminary data.</text>
</comment>
<dbReference type="GO" id="GO:0005506">
    <property type="term" value="F:iron ion binding"/>
    <property type="evidence" value="ECO:0007669"/>
    <property type="project" value="InterPro"/>
</dbReference>
<name>A0AAV6X7D2_9LAMI</name>
<comment type="similarity">
    <text evidence="3">Belongs to the cytochrome P450 family.</text>
</comment>
<dbReference type="EMBL" id="WHWC01000007">
    <property type="protein sequence ID" value="KAG8378741.1"/>
    <property type="molecule type" value="Genomic_DNA"/>
</dbReference>
<accession>A0AAV6X7D2</accession>
<gene>
    <name evidence="8" type="ORF">BUALT_Bualt07G0016700</name>
</gene>
<dbReference type="PANTHER" id="PTHR47955:SF15">
    <property type="entry name" value="CYTOCHROME P450 71A2-LIKE"/>
    <property type="match status" value="1"/>
</dbReference>
<dbReference type="InterPro" id="IPR002401">
    <property type="entry name" value="Cyt_P450_E_grp-I"/>
</dbReference>
<dbReference type="GO" id="GO:0020037">
    <property type="term" value="F:heme binding"/>
    <property type="evidence" value="ECO:0007669"/>
    <property type="project" value="InterPro"/>
</dbReference>
<dbReference type="InterPro" id="IPR001128">
    <property type="entry name" value="Cyt_P450"/>
</dbReference>
<sequence>MFSNSAKKSKTHLFWDQFYLKQILKFAQIMMIFHQNQIQEFLSKPFLLSLITCLSIYFLTKKLYKNRSNKQLPPSPPRLPILGNLHQLSPLTHRSLQILARKHGPIMLLHFGNRPVIIIQSSHAAMEIMKTNDLIFADKPGSNTTRRLFYDMKNISVAPYGEYWRKLKSICVLQLLSSKRVQFFHAIREAETALLMKKIKACVSIKPVNLSGMFRSLTNDVICRAAFGRKYSEGEDGKNFLMIIKEVMELLGSLSIGEFIPWLSWINRVNGFDDRVDKVARILDDFLEKVIQEHENDSVRDGSGENFVDILINIYKDGLDGVSIHRDSIKAIILKFEWGLPEGMKREDLDNIEQPGVTIHRKNPLFAVANQSSDGTNNN</sequence>
<evidence type="ECO:0000256" key="6">
    <source>
        <dbReference type="ARBA" id="ARBA00023002"/>
    </source>
</evidence>
<keyword evidence="7" id="KW-0408">Iron</keyword>
<evidence type="ECO:0000313" key="8">
    <source>
        <dbReference type="EMBL" id="KAG8378741.1"/>
    </source>
</evidence>
<comment type="subcellular location">
    <subcellularLocation>
        <location evidence="2">Membrane</location>
        <topology evidence="2">Single-pass membrane protein</topology>
    </subcellularLocation>
</comment>
<dbReference type="Gene3D" id="1.10.630.10">
    <property type="entry name" value="Cytochrome P450"/>
    <property type="match status" value="1"/>
</dbReference>
<dbReference type="PRINTS" id="PR00463">
    <property type="entry name" value="EP450I"/>
</dbReference>
<protein>
    <recommendedName>
        <fullName evidence="10">Cytochrome P450</fullName>
    </recommendedName>
</protein>
<dbReference type="GO" id="GO:0016020">
    <property type="term" value="C:membrane"/>
    <property type="evidence" value="ECO:0007669"/>
    <property type="project" value="UniProtKB-SubCell"/>
</dbReference>
<evidence type="ECO:0000256" key="3">
    <source>
        <dbReference type="ARBA" id="ARBA00010617"/>
    </source>
</evidence>
<keyword evidence="6" id="KW-0560">Oxidoreductase</keyword>
<dbReference type="GO" id="GO:0016705">
    <property type="term" value="F:oxidoreductase activity, acting on paired donors, with incorporation or reduction of molecular oxygen"/>
    <property type="evidence" value="ECO:0007669"/>
    <property type="project" value="InterPro"/>
</dbReference>
<dbReference type="GO" id="GO:0004497">
    <property type="term" value="F:monooxygenase activity"/>
    <property type="evidence" value="ECO:0007669"/>
    <property type="project" value="InterPro"/>
</dbReference>
<keyword evidence="9" id="KW-1185">Reference proteome</keyword>
<organism evidence="8 9">
    <name type="scientific">Buddleja alternifolia</name>
    <dbReference type="NCBI Taxonomy" id="168488"/>
    <lineage>
        <taxon>Eukaryota</taxon>
        <taxon>Viridiplantae</taxon>
        <taxon>Streptophyta</taxon>
        <taxon>Embryophyta</taxon>
        <taxon>Tracheophyta</taxon>
        <taxon>Spermatophyta</taxon>
        <taxon>Magnoliopsida</taxon>
        <taxon>eudicotyledons</taxon>
        <taxon>Gunneridae</taxon>
        <taxon>Pentapetalae</taxon>
        <taxon>asterids</taxon>
        <taxon>lamiids</taxon>
        <taxon>Lamiales</taxon>
        <taxon>Scrophulariaceae</taxon>
        <taxon>Buddlejeae</taxon>
        <taxon>Buddleja</taxon>
    </lineage>
</organism>
<comment type="cofactor">
    <cofactor evidence="1">
        <name>heme</name>
        <dbReference type="ChEBI" id="CHEBI:30413"/>
    </cofactor>
</comment>